<evidence type="ECO:0000256" key="7">
    <source>
        <dbReference type="SAM" id="MobiDB-lite"/>
    </source>
</evidence>
<comment type="subunit">
    <text evidence="6">Part of the activated spliceosome B/catalytic step 1 spliceosome, one of the forms of the spliceosome which has a well-formed active site but still cannot catalyze the branching reaction and is composed at least of 52 proteins, the U2, U5 and U6 snRNAs and the pre-mRNA. Recruited during early steps of activated spliceosome B maturation, it is probably one of the first proteins released from this complex as he matures to the spliceosome C complex. Component of the minor spliceosome, which splices U12-type introns.</text>
</comment>
<dbReference type="InterPro" id="IPR044666">
    <property type="entry name" value="Cyclophilin_A-like"/>
</dbReference>
<feature type="domain" description="PPIase cyclophilin-type" evidence="8">
    <location>
        <begin position="1"/>
        <end position="72"/>
    </location>
</feature>
<comment type="similarity">
    <text evidence="2">Belongs to the cyclophilin-type PPIase family.</text>
</comment>
<evidence type="ECO:0000256" key="3">
    <source>
        <dbReference type="ARBA" id="ARBA00023242"/>
    </source>
</evidence>
<dbReference type="GO" id="GO:0003755">
    <property type="term" value="F:peptidyl-prolyl cis-trans isomerase activity"/>
    <property type="evidence" value="ECO:0007669"/>
    <property type="project" value="InterPro"/>
</dbReference>
<evidence type="ECO:0000259" key="8">
    <source>
        <dbReference type="PROSITE" id="PS50072"/>
    </source>
</evidence>
<evidence type="ECO:0000256" key="1">
    <source>
        <dbReference type="ARBA" id="ARBA00004123"/>
    </source>
</evidence>
<evidence type="ECO:0000256" key="6">
    <source>
        <dbReference type="ARBA" id="ARBA00046368"/>
    </source>
</evidence>
<evidence type="ECO:0000313" key="9">
    <source>
        <dbReference type="EMBL" id="OAD52860.1"/>
    </source>
</evidence>
<dbReference type="Gene3D" id="2.40.100.10">
    <property type="entry name" value="Cyclophilin-like"/>
    <property type="match status" value="1"/>
</dbReference>
<keyword evidence="10" id="KW-1185">Reference proteome</keyword>
<dbReference type="PANTHER" id="PTHR45625">
    <property type="entry name" value="PEPTIDYL-PROLYL CIS-TRANS ISOMERASE-RELATED"/>
    <property type="match status" value="1"/>
</dbReference>
<name>A0A310SH12_9HYME</name>
<accession>A0A310SH12</accession>
<evidence type="ECO:0000256" key="4">
    <source>
        <dbReference type="ARBA" id="ARBA00040027"/>
    </source>
</evidence>
<evidence type="ECO:0000256" key="2">
    <source>
        <dbReference type="ARBA" id="ARBA00007365"/>
    </source>
</evidence>
<dbReference type="InterPro" id="IPR002130">
    <property type="entry name" value="Cyclophilin-type_PPIase_dom"/>
</dbReference>
<feature type="region of interest" description="Disordered" evidence="7">
    <location>
        <begin position="108"/>
        <end position="143"/>
    </location>
</feature>
<evidence type="ECO:0000256" key="5">
    <source>
        <dbReference type="ARBA" id="ARBA00042090"/>
    </source>
</evidence>
<comment type="subcellular location">
    <subcellularLocation>
        <location evidence="1">Nucleus</location>
    </subcellularLocation>
</comment>
<protein>
    <recommendedName>
        <fullName evidence="4">Spliceosome-associated protein CWC27 homolog</fullName>
    </recommendedName>
    <alternativeName>
        <fullName evidence="5">Probable inactive peptidyl-prolyl cis-trans isomerase CWC27 homolog</fullName>
    </alternativeName>
</protein>
<dbReference type="AlphaFoldDB" id="A0A310SH12"/>
<evidence type="ECO:0000313" key="10">
    <source>
        <dbReference type="Proteomes" id="UP000250275"/>
    </source>
</evidence>
<dbReference type="PANTHER" id="PTHR45625:SF6">
    <property type="entry name" value="SPLICEOSOME-ASSOCIATED PROTEIN CWC27 HOMOLOG"/>
    <property type="match status" value="1"/>
</dbReference>
<gene>
    <name evidence="9" type="ORF">WN48_11379</name>
</gene>
<dbReference type="SUPFAM" id="SSF50891">
    <property type="entry name" value="Cyclophilin-like"/>
    <property type="match status" value="1"/>
</dbReference>
<dbReference type="GO" id="GO:0071013">
    <property type="term" value="C:catalytic step 2 spliceosome"/>
    <property type="evidence" value="ECO:0007669"/>
    <property type="project" value="TreeGrafter"/>
</dbReference>
<dbReference type="PROSITE" id="PS50072">
    <property type="entry name" value="CSA_PPIASE_2"/>
    <property type="match status" value="1"/>
</dbReference>
<proteinExistence type="inferred from homology"/>
<dbReference type="Proteomes" id="UP000250275">
    <property type="component" value="Unassembled WGS sequence"/>
</dbReference>
<keyword evidence="9" id="KW-0413">Isomerase</keyword>
<sequence length="143" mass="15915">MANAGKNDNGSQFLFTLSFTPDLQNKHTIFGKVTEYTIYNMLKLEEVLVNGNDRRLYSPRLIKTIILKNTFSDIIPRISSTGKNFNLLSLGEEAEEDEEEFVISKKFSGKGKSACDHLTDSKLSSQPAVEPPGLANQKKEGKS</sequence>
<reference evidence="9 10" key="1">
    <citation type="submission" date="2015-07" db="EMBL/GenBank/DDBJ databases">
        <title>The genome of Eufriesea mexicana.</title>
        <authorList>
            <person name="Pan H."/>
            <person name="Kapheim K."/>
        </authorList>
    </citation>
    <scope>NUCLEOTIDE SEQUENCE [LARGE SCALE GENOMIC DNA]</scope>
    <source>
        <strain evidence="9">0111107269</strain>
        <tissue evidence="9">Whole body</tissue>
    </source>
</reference>
<organism evidence="9 10">
    <name type="scientific">Eufriesea mexicana</name>
    <dbReference type="NCBI Taxonomy" id="516756"/>
    <lineage>
        <taxon>Eukaryota</taxon>
        <taxon>Metazoa</taxon>
        <taxon>Ecdysozoa</taxon>
        <taxon>Arthropoda</taxon>
        <taxon>Hexapoda</taxon>
        <taxon>Insecta</taxon>
        <taxon>Pterygota</taxon>
        <taxon>Neoptera</taxon>
        <taxon>Endopterygota</taxon>
        <taxon>Hymenoptera</taxon>
        <taxon>Apocrita</taxon>
        <taxon>Aculeata</taxon>
        <taxon>Apoidea</taxon>
        <taxon>Anthophila</taxon>
        <taxon>Apidae</taxon>
        <taxon>Eufriesea</taxon>
    </lineage>
</organism>
<dbReference type="Pfam" id="PF00160">
    <property type="entry name" value="Pro_isomerase"/>
    <property type="match status" value="1"/>
</dbReference>
<keyword evidence="3" id="KW-0539">Nucleus</keyword>
<dbReference type="InterPro" id="IPR029000">
    <property type="entry name" value="Cyclophilin-like_dom_sf"/>
</dbReference>
<dbReference type="EMBL" id="KQ769563">
    <property type="protein sequence ID" value="OAD52860.1"/>
    <property type="molecule type" value="Genomic_DNA"/>
</dbReference>